<dbReference type="EMBL" id="CP003065">
    <property type="protein sequence ID" value="AEV69623.1"/>
    <property type="molecule type" value="Genomic_DNA"/>
</dbReference>
<dbReference type="Pfam" id="PF00085">
    <property type="entry name" value="Thioredoxin"/>
    <property type="match status" value="1"/>
</dbReference>
<sequence>MASEKVVIINKNNFEEEVLKSDKAVLVDFWAPWCGPCRAVGPIVDELADEYEGRAKISKLNVDDEGELAAKFRVMSIPTIMIFKNGEVVEKVIGARSKSELISLLDKHID</sequence>
<evidence type="ECO:0000256" key="5">
    <source>
        <dbReference type="ARBA" id="ARBA00023157"/>
    </source>
</evidence>
<dbReference type="PANTHER" id="PTHR45663:SF11">
    <property type="entry name" value="GEO12009P1"/>
    <property type="match status" value="1"/>
</dbReference>
<dbReference type="PANTHER" id="PTHR45663">
    <property type="entry name" value="GEO12009P1"/>
    <property type="match status" value="1"/>
</dbReference>
<dbReference type="HOGENOM" id="CLU_090389_10_3_9"/>
<comment type="similarity">
    <text evidence="1 8">Belongs to the thioredoxin family.</text>
</comment>
<dbReference type="OrthoDB" id="9790390at2"/>
<dbReference type="NCBIfam" id="TIGR01068">
    <property type="entry name" value="thioredoxin"/>
    <property type="match status" value="1"/>
</dbReference>
<evidence type="ECO:0000256" key="6">
    <source>
        <dbReference type="ARBA" id="ARBA00023284"/>
    </source>
</evidence>
<feature type="active site" description="Nucleophile" evidence="9">
    <location>
        <position position="37"/>
    </location>
</feature>
<dbReference type="FunFam" id="3.40.30.10:FF:000001">
    <property type="entry name" value="Thioredoxin"/>
    <property type="match status" value="1"/>
</dbReference>
<feature type="site" description="Contributes to redox potential value" evidence="9">
    <location>
        <position position="36"/>
    </location>
</feature>
<dbReference type="InterPro" id="IPR036249">
    <property type="entry name" value="Thioredoxin-like_sf"/>
</dbReference>
<dbReference type="InterPro" id="IPR013766">
    <property type="entry name" value="Thioredoxin_domain"/>
</dbReference>
<keyword evidence="13" id="KW-1185">Reference proteome</keyword>
<dbReference type="GO" id="GO:0005829">
    <property type="term" value="C:cytosol"/>
    <property type="evidence" value="ECO:0007669"/>
    <property type="project" value="TreeGrafter"/>
</dbReference>
<evidence type="ECO:0000256" key="7">
    <source>
        <dbReference type="NCBIfam" id="TIGR01068"/>
    </source>
</evidence>
<evidence type="ECO:0000256" key="1">
    <source>
        <dbReference type="ARBA" id="ARBA00008987"/>
    </source>
</evidence>
<evidence type="ECO:0000256" key="9">
    <source>
        <dbReference type="PIRSR" id="PIRSR000077-1"/>
    </source>
</evidence>
<protein>
    <recommendedName>
        <fullName evidence="2 7">Thioredoxin</fullName>
    </recommendedName>
</protein>
<dbReference type="Proteomes" id="UP000005435">
    <property type="component" value="Chromosome"/>
</dbReference>
<feature type="active site" description="Nucleophile" evidence="9">
    <location>
        <position position="34"/>
    </location>
</feature>
<evidence type="ECO:0000256" key="3">
    <source>
        <dbReference type="ARBA" id="ARBA00022448"/>
    </source>
</evidence>
<dbReference type="InterPro" id="IPR017937">
    <property type="entry name" value="Thioredoxin_CS"/>
</dbReference>
<dbReference type="PROSITE" id="PS00194">
    <property type="entry name" value="THIOREDOXIN_1"/>
    <property type="match status" value="1"/>
</dbReference>
<keyword evidence="6 10" id="KW-0676">Redox-active center</keyword>
<reference evidence="13" key="1">
    <citation type="submission" date="2011-12" db="EMBL/GenBank/DDBJ databases">
        <title>Complete sequence of Clostridium clariflavum DSM 19732.</title>
        <authorList>
            <consortium name="US DOE Joint Genome Institute"/>
            <person name="Lucas S."/>
            <person name="Han J."/>
            <person name="Lapidus A."/>
            <person name="Cheng J.-F."/>
            <person name="Goodwin L."/>
            <person name="Pitluck S."/>
            <person name="Peters L."/>
            <person name="Teshima H."/>
            <person name="Detter J.C."/>
            <person name="Han C."/>
            <person name="Tapia R."/>
            <person name="Land M."/>
            <person name="Hauser L."/>
            <person name="Kyrpides N."/>
            <person name="Ivanova N."/>
            <person name="Pagani I."/>
            <person name="Kitzmiller T."/>
            <person name="Lynd L."/>
            <person name="Izquierdo J."/>
            <person name="Woyke T."/>
        </authorList>
    </citation>
    <scope>NUCLEOTIDE SEQUENCE [LARGE SCALE GENOMIC DNA]</scope>
    <source>
        <strain evidence="13">DSM 19732 / NBRC 101661 / EBR45</strain>
    </source>
</reference>
<dbReference type="GO" id="GO:0015035">
    <property type="term" value="F:protein-disulfide reductase activity"/>
    <property type="evidence" value="ECO:0007669"/>
    <property type="project" value="UniProtKB-UniRule"/>
</dbReference>
<dbReference type="eggNOG" id="COG3118">
    <property type="taxonomic scope" value="Bacteria"/>
</dbReference>
<dbReference type="PROSITE" id="PS51352">
    <property type="entry name" value="THIOREDOXIN_2"/>
    <property type="match status" value="1"/>
</dbReference>
<dbReference type="GO" id="GO:0045454">
    <property type="term" value="P:cell redox homeostasis"/>
    <property type="evidence" value="ECO:0007669"/>
    <property type="project" value="TreeGrafter"/>
</dbReference>
<evidence type="ECO:0000259" key="11">
    <source>
        <dbReference type="PROSITE" id="PS51352"/>
    </source>
</evidence>
<dbReference type="PIRSF" id="PIRSF000077">
    <property type="entry name" value="Thioredoxin"/>
    <property type="match status" value="1"/>
</dbReference>
<organism evidence="12 13">
    <name type="scientific">Acetivibrio clariflavus (strain DSM 19732 / NBRC 101661 / EBR45)</name>
    <name type="common">Clostridium clariflavum</name>
    <dbReference type="NCBI Taxonomy" id="720554"/>
    <lineage>
        <taxon>Bacteria</taxon>
        <taxon>Bacillati</taxon>
        <taxon>Bacillota</taxon>
        <taxon>Clostridia</taxon>
        <taxon>Eubacteriales</taxon>
        <taxon>Oscillospiraceae</taxon>
        <taxon>Acetivibrio</taxon>
    </lineage>
</organism>
<feature type="domain" description="Thioredoxin" evidence="11">
    <location>
        <begin position="1"/>
        <end position="110"/>
    </location>
</feature>
<evidence type="ECO:0000256" key="10">
    <source>
        <dbReference type="PIRSR" id="PIRSR000077-4"/>
    </source>
</evidence>
<evidence type="ECO:0000313" key="13">
    <source>
        <dbReference type="Proteomes" id="UP000005435"/>
    </source>
</evidence>
<keyword evidence="4" id="KW-0249">Electron transport</keyword>
<proteinExistence type="inferred from homology"/>
<name>G8LV46_ACECE</name>
<reference evidence="12 13" key="2">
    <citation type="journal article" date="2012" name="Stand. Genomic Sci.">
        <title>Complete Genome Sequence of Clostridium clariflavum DSM 19732.</title>
        <authorList>
            <person name="Izquierdo J.A."/>
            <person name="Goodwin L."/>
            <person name="Davenport K.W."/>
            <person name="Teshima H."/>
            <person name="Bruce D."/>
            <person name="Detter C."/>
            <person name="Tapia R."/>
            <person name="Han S."/>
            <person name="Land M."/>
            <person name="Hauser L."/>
            <person name="Jeffries C.D."/>
            <person name="Han J."/>
            <person name="Pitluck S."/>
            <person name="Nolan M."/>
            <person name="Chen A."/>
            <person name="Huntemann M."/>
            <person name="Mavromatis K."/>
            <person name="Mikhailova N."/>
            <person name="Liolios K."/>
            <person name="Woyke T."/>
            <person name="Lynd L.R."/>
        </authorList>
    </citation>
    <scope>NUCLEOTIDE SEQUENCE [LARGE SCALE GENOMIC DNA]</scope>
    <source>
        <strain evidence="13">DSM 19732 / NBRC 101661 / EBR45</strain>
    </source>
</reference>
<dbReference type="PRINTS" id="PR00421">
    <property type="entry name" value="THIOREDOXIN"/>
</dbReference>
<feature type="disulfide bond" description="Redox-active" evidence="10">
    <location>
        <begin position="34"/>
        <end position="37"/>
    </location>
</feature>
<evidence type="ECO:0000256" key="4">
    <source>
        <dbReference type="ARBA" id="ARBA00022982"/>
    </source>
</evidence>
<keyword evidence="3" id="KW-0813">Transport</keyword>
<dbReference type="SUPFAM" id="SSF52833">
    <property type="entry name" value="Thioredoxin-like"/>
    <property type="match status" value="1"/>
</dbReference>
<evidence type="ECO:0000313" key="12">
    <source>
        <dbReference type="EMBL" id="AEV69623.1"/>
    </source>
</evidence>
<dbReference type="InterPro" id="IPR005746">
    <property type="entry name" value="Thioredoxin"/>
</dbReference>
<feature type="site" description="Contributes to redox potential value" evidence="9">
    <location>
        <position position="35"/>
    </location>
</feature>
<dbReference type="KEGG" id="ccl:Clocl_3096"/>
<accession>G8LV46</accession>
<feature type="site" description="Deprotonates C-terminal active site Cys" evidence="9">
    <location>
        <position position="28"/>
    </location>
</feature>
<dbReference type="AlphaFoldDB" id="G8LV46"/>
<evidence type="ECO:0000256" key="8">
    <source>
        <dbReference type="PIRNR" id="PIRNR000077"/>
    </source>
</evidence>
<dbReference type="RefSeq" id="WP_014256166.1">
    <property type="nucleotide sequence ID" value="NC_016627.1"/>
</dbReference>
<dbReference type="Gene3D" id="3.40.30.10">
    <property type="entry name" value="Glutaredoxin"/>
    <property type="match status" value="1"/>
</dbReference>
<gene>
    <name evidence="12" type="ordered locus">Clocl_3096</name>
</gene>
<dbReference type="CDD" id="cd02947">
    <property type="entry name" value="TRX_family"/>
    <property type="match status" value="1"/>
</dbReference>
<dbReference type="STRING" id="720554.Clocl_3096"/>
<keyword evidence="5 10" id="KW-1015">Disulfide bond</keyword>
<evidence type="ECO:0000256" key="2">
    <source>
        <dbReference type="ARBA" id="ARBA00020570"/>
    </source>
</evidence>